<feature type="transmembrane region" description="Helical" evidence="10">
    <location>
        <begin position="66"/>
        <end position="89"/>
    </location>
</feature>
<keyword evidence="7 10" id="KW-0443">Lipid metabolism</keyword>
<dbReference type="PANTHER" id="PTHR11157:SF133">
    <property type="entry name" value="ELONGATION OF FATTY ACIDS PROTEIN"/>
    <property type="match status" value="1"/>
</dbReference>
<evidence type="ECO:0000256" key="1">
    <source>
        <dbReference type="ARBA" id="ARBA00004141"/>
    </source>
</evidence>
<evidence type="ECO:0000256" key="10">
    <source>
        <dbReference type="RuleBase" id="RU361115"/>
    </source>
</evidence>
<keyword evidence="4 10" id="KW-0812">Transmembrane</keyword>
<evidence type="ECO:0000256" key="3">
    <source>
        <dbReference type="ARBA" id="ARBA00022679"/>
    </source>
</evidence>
<dbReference type="GO" id="GO:0030148">
    <property type="term" value="P:sphingolipid biosynthetic process"/>
    <property type="evidence" value="ECO:0007669"/>
    <property type="project" value="TreeGrafter"/>
</dbReference>
<comment type="subcellular location">
    <subcellularLocation>
        <location evidence="1">Membrane</location>
        <topology evidence="1">Multi-pass membrane protein</topology>
    </subcellularLocation>
</comment>
<evidence type="ECO:0000256" key="9">
    <source>
        <dbReference type="ARBA" id="ARBA00023160"/>
    </source>
</evidence>
<keyword evidence="9 10" id="KW-0275">Fatty acid biosynthesis</keyword>
<comment type="catalytic activity">
    <reaction evidence="10">
        <text>an acyl-CoA + malonyl-CoA + H(+) = a 3-oxoacyl-CoA + CO2 + CoA</text>
        <dbReference type="Rhea" id="RHEA:50252"/>
        <dbReference type="ChEBI" id="CHEBI:15378"/>
        <dbReference type="ChEBI" id="CHEBI:16526"/>
        <dbReference type="ChEBI" id="CHEBI:57287"/>
        <dbReference type="ChEBI" id="CHEBI:57384"/>
        <dbReference type="ChEBI" id="CHEBI:58342"/>
        <dbReference type="ChEBI" id="CHEBI:90726"/>
    </reaction>
    <physiologicalReaction direction="left-to-right" evidence="10">
        <dbReference type="Rhea" id="RHEA:50253"/>
    </physiologicalReaction>
</comment>
<dbReference type="GO" id="GO:0019367">
    <property type="term" value="P:fatty acid elongation, saturated fatty acid"/>
    <property type="evidence" value="ECO:0007669"/>
    <property type="project" value="TreeGrafter"/>
</dbReference>
<gene>
    <name evidence="11" type="primary">elo-3</name>
</gene>
<dbReference type="AlphaFoldDB" id="A0A809VLV8"/>
<evidence type="ECO:0000256" key="7">
    <source>
        <dbReference type="ARBA" id="ARBA00023098"/>
    </source>
</evidence>
<dbReference type="EC" id="2.3.1.-" evidence="10"/>
<evidence type="ECO:0000256" key="8">
    <source>
        <dbReference type="ARBA" id="ARBA00023136"/>
    </source>
</evidence>
<name>A0A809VLV8_9STRA</name>
<dbReference type="GO" id="GO:0042761">
    <property type="term" value="P:very long-chain fatty acid biosynthetic process"/>
    <property type="evidence" value="ECO:0007669"/>
    <property type="project" value="TreeGrafter"/>
</dbReference>
<feature type="transmembrane region" description="Helical" evidence="10">
    <location>
        <begin position="266"/>
        <end position="283"/>
    </location>
</feature>
<dbReference type="GO" id="GO:0005789">
    <property type="term" value="C:endoplasmic reticulum membrane"/>
    <property type="evidence" value="ECO:0007669"/>
    <property type="project" value="TreeGrafter"/>
</dbReference>
<protein>
    <recommendedName>
        <fullName evidence="10">Elongation of fatty acids protein</fullName>
        <ecNumber evidence="10">2.3.1.-</ecNumber>
    </recommendedName>
</protein>
<organism evidence="11">
    <name type="scientific">Parietichytrium sp</name>
    <dbReference type="NCBI Taxonomy" id="1689869"/>
    <lineage>
        <taxon>Eukaryota</taxon>
        <taxon>Sar</taxon>
        <taxon>Stramenopiles</taxon>
        <taxon>Bigyra</taxon>
        <taxon>Labyrinthulomycetes</taxon>
        <taxon>Thraustochytrida</taxon>
        <taxon>Thraustochytriidae</taxon>
        <taxon>Parietichytrium</taxon>
    </lineage>
</organism>
<proteinExistence type="evidence at transcript level"/>
<evidence type="ECO:0000256" key="6">
    <source>
        <dbReference type="ARBA" id="ARBA00022989"/>
    </source>
</evidence>
<feature type="transmembrane region" description="Helical" evidence="10">
    <location>
        <begin position="183"/>
        <end position="201"/>
    </location>
</feature>
<evidence type="ECO:0000256" key="4">
    <source>
        <dbReference type="ARBA" id="ARBA00022692"/>
    </source>
</evidence>
<feature type="transmembrane region" description="Helical" evidence="10">
    <location>
        <begin position="238"/>
        <end position="260"/>
    </location>
</feature>
<feature type="transmembrane region" description="Helical" evidence="10">
    <location>
        <begin position="207"/>
        <end position="226"/>
    </location>
</feature>
<evidence type="ECO:0000313" key="11">
    <source>
        <dbReference type="EMBL" id="BCB67645.1"/>
    </source>
</evidence>
<evidence type="ECO:0000256" key="5">
    <source>
        <dbReference type="ARBA" id="ARBA00022832"/>
    </source>
</evidence>
<keyword evidence="3 10" id="KW-0808">Transferase</keyword>
<comment type="similarity">
    <text evidence="10">Belongs to the ELO family.</text>
</comment>
<keyword evidence="2 10" id="KW-0444">Lipid biosynthesis</keyword>
<dbReference type="GO" id="GO:0009922">
    <property type="term" value="F:fatty acid elongase activity"/>
    <property type="evidence" value="ECO:0007669"/>
    <property type="project" value="InterPro"/>
</dbReference>
<accession>A0A809VLV8</accession>
<keyword evidence="5 10" id="KW-0276">Fatty acid metabolism</keyword>
<dbReference type="GO" id="GO:0034625">
    <property type="term" value="P:fatty acid elongation, monounsaturated fatty acid"/>
    <property type="evidence" value="ECO:0007669"/>
    <property type="project" value="TreeGrafter"/>
</dbReference>
<dbReference type="PANTHER" id="PTHR11157">
    <property type="entry name" value="FATTY ACID ACYL TRANSFERASE-RELATED"/>
    <property type="match status" value="1"/>
</dbReference>
<dbReference type="Pfam" id="PF01151">
    <property type="entry name" value="ELO"/>
    <property type="match status" value="1"/>
</dbReference>
<feature type="transmembrane region" description="Helical" evidence="10">
    <location>
        <begin position="27"/>
        <end position="46"/>
    </location>
</feature>
<keyword evidence="8 10" id="KW-0472">Membrane</keyword>
<dbReference type="EMBL" id="LC530193">
    <property type="protein sequence ID" value="BCB67645.1"/>
    <property type="molecule type" value="mRNA"/>
</dbReference>
<dbReference type="InterPro" id="IPR002076">
    <property type="entry name" value="ELO_fam"/>
</dbReference>
<dbReference type="GO" id="GO:0034626">
    <property type="term" value="P:fatty acid elongation, polyunsaturated fatty acid"/>
    <property type="evidence" value="ECO:0007669"/>
    <property type="project" value="TreeGrafter"/>
</dbReference>
<sequence length="312" mass="35579">MAARVEKQQAPAKAAKKVGSRVDRSDGFFRTFNLCALYGSAFAYAYNNGPVDNDGKGLYFSKSPFYAFLVSDAMTFGAPLMYVIAVMALSRYMADKQPLTGFIKSYIQPVYNIVQIVVCSWMAWGLLPQVDIFNLNPFGLNKQRDANIEFFVMVHLLTKFLDWTDTFIMIFKKNYAQVSFLQVFHHATIGMVWSFLLQRGWGSGTAAYGAFINSVTHVIMYTHYFVTSLNINNPFKRYITGFQLSQFASCIVHALLVLAFEEVYPLEYAYLQISYHIIMLYLFGRRMNWSPLWCTGEVDGLDVNVETSKKAQ</sequence>
<evidence type="ECO:0000256" key="2">
    <source>
        <dbReference type="ARBA" id="ARBA00022516"/>
    </source>
</evidence>
<keyword evidence="6 10" id="KW-1133">Transmembrane helix</keyword>
<reference evidence="11" key="1">
    <citation type="submission" date="2020-03" db="EMBL/GenBank/DDBJ databases">
        <title>A novel DHA synthesis system in thraustochytrids and its modification to produce EPA and n-3DPA.</title>
        <authorList>
            <person name="Ishibashi Y."/>
            <person name="Goda H."/>
            <person name="Hamaguchi R."/>
            <person name="Sakaguchi K."/>
            <person name="Sekiguchi T."/>
            <person name="Ishiwata Y."/>
            <person name="Okita Y."/>
            <person name="Mochinaga S."/>
            <person name="Ikeuchi S."/>
            <person name="Mizoguchi T."/>
            <person name="Mori K."/>
            <person name="Tashiro K."/>
            <person name="Okino N."/>
            <person name="Honda D."/>
            <person name="Hayashi M."/>
            <person name="Ito M."/>
        </authorList>
    </citation>
    <scope>NUCLEOTIDE SEQUENCE</scope>
    <source>
        <strain evidence="11">SEK358</strain>
    </source>
</reference>